<name>A0A016V409_9BILA</name>
<dbReference type="OrthoDB" id="5791267at2759"/>
<evidence type="ECO:0000313" key="1">
    <source>
        <dbReference type="EMBL" id="EYC21458.1"/>
    </source>
</evidence>
<proteinExistence type="predicted"/>
<evidence type="ECO:0000313" key="2">
    <source>
        <dbReference type="Proteomes" id="UP000024635"/>
    </source>
</evidence>
<dbReference type="EMBL" id="JARK01001355">
    <property type="protein sequence ID" value="EYC21458.1"/>
    <property type="molecule type" value="Genomic_DNA"/>
</dbReference>
<protein>
    <submittedName>
        <fullName evidence="1">Uncharacterized protein</fullName>
    </submittedName>
</protein>
<accession>A0A016V409</accession>
<dbReference type="AlphaFoldDB" id="A0A016V409"/>
<comment type="caution">
    <text evidence="1">The sequence shown here is derived from an EMBL/GenBank/DDBJ whole genome shotgun (WGS) entry which is preliminary data.</text>
</comment>
<gene>
    <name evidence="1" type="primary">Acey_s0019.g3835</name>
    <name evidence="1" type="synonym">Acey-C02F5.14</name>
    <name evidence="1" type="ORF">Y032_0019g3835</name>
</gene>
<dbReference type="Proteomes" id="UP000024635">
    <property type="component" value="Unassembled WGS sequence"/>
</dbReference>
<organism evidence="1 2">
    <name type="scientific">Ancylostoma ceylanicum</name>
    <dbReference type="NCBI Taxonomy" id="53326"/>
    <lineage>
        <taxon>Eukaryota</taxon>
        <taxon>Metazoa</taxon>
        <taxon>Ecdysozoa</taxon>
        <taxon>Nematoda</taxon>
        <taxon>Chromadorea</taxon>
        <taxon>Rhabditida</taxon>
        <taxon>Rhabditina</taxon>
        <taxon>Rhabditomorpha</taxon>
        <taxon>Strongyloidea</taxon>
        <taxon>Ancylostomatidae</taxon>
        <taxon>Ancylostomatinae</taxon>
        <taxon>Ancylostoma</taxon>
    </lineage>
</organism>
<sequence>MFASYMREVSATIFHCPCVCVSRPQRPQKKLVSRVPSPIFTSPTTAITMKQLCLILLTSSLATAEIQFHHQQLSDLQDQSVDEEPAPNLPEVDVKIIPTHIDIAKLREAYATENHGERFLPGPSRLPLELFHEQRRRRK</sequence>
<reference evidence="2" key="1">
    <citation type="journal article" date="2015" name="Nat. Genet.">
        <title>The genome and transcriptome of the zoonotic hookworm Ancylostoma ceylanicum identify infection-specific gene families.</title>
        <authorList>
            <person name="Schwarz E.M."/>
            <person name="Hu Y."/>
            <person name="Antoshechkin I."/>
            <person name="Miller M.M."/>
            <person name="Sternberg P.W."/>
            <person name="Aroian R.V."/>
        </authorList>
    </citation>
    <scope>NUCLEOTIDE SEQUENCE</scope>
    <source>
        <strain evidence="2">HY135</strain>
    </source>
</reference>
<keyword evidence="2" id="KW-1185">Reference proteome</keyword>